<sequence length="240" mass="26904">MKEIILAFFILLLGVGCGFKAGKHAEGPIPFSYYESNEKPQPKNHLLVLLSPMHITFSKNVPANMQQGFKDSMLDQIQMILEKRGFSVAIAHTPLSATEQNQGYILVQVSGDVKVLEDISLREDRLRNGGLEGKNSNLSMGFLELKILEPKSQKALDQASLELPGYQVRTRVTVRQERTSSGGYMPVSVVTPVHGSGFDSNVYQILSQIYAQGVEKISRKLRSDDLMRYNYLVQKFKKSH</sequence>
<evidence type="ECO:0000313" key="9">
    <source>
        <dbReference type="Proteomes" id="UP000317935"/>
    </source>
</evidence>
<evidence type="ECO:0000256" key="2">
    <source>
        <dbReference type="ARBA" id="ARBA00015547"/>
    </source>
</evidence>
<dbReference type="PROSITE" id="PS51257">
    <property type="entry name" value="PROKAR_LIPOPROTEIN"/>
    <property type="match status" value="1"/>
</dbReference>
<dbReference type="Pfam" id="PF05211">
    <property type="entry name" value="NLBH"/>
    <property type="match status" value="1"/>
</dbReference>
<dbReference type="Proteomes" id="UP000317935">
    <property type="component" value="Chromosome"/>
</dbReference>
<keyword evidence="4" id="KW-0998">Cell outer membrane</keyword>
<dbReference type="AlphaFoldDB" id="A0A6J4CY30"/>
<evidence type="ECO:0000256" key="5">
    <source>
        <dbReference type="ARBA" id="ARBA00023288"/>
    </source>
</evidence>
<dbReference type="OrthoDB" id="5328606at2"/>
<evidence type="ECO:0000313" key="8">
    <source>
        <dbReference type="EMBL" id="BCD69622.1"/>
    </source>
</evidence>
<name>A0A6J4CY30_9HELI</name>
<dbReference type="GO" id="GO:0009279">
    <property type="term" value="C:cell outer membrane"/>
    <property type="evidence" value="ECO:0007669"/>
    <property type="project" value="UniProtKB-SubCell"/>
</dbReference>
<dbReference type="Gene3D" id="3.30.160.180">
    <property type="entry name" value="Putative neuraminyllactose-binding hemagglutinin homolog like domain"/>
    <property type="match status" value="1"/>
</dbReference>
<accession>A0A6J4CY30</accession>
<evidence type="ECO:0000256" key="7">
    <source>
        <dbReference type="ARBA" id="ARBA00032680"/>
    </source>
</evidence>
<evidence type="ECO:0000256" key="4">
    <source>
        <dbReference type="ARBA" id="ARBA00023237"/>
    </source>
</evidence>
<gene>
    <name evidence="8" type="ORF">SNTW_02670</name>
</gene>
<evidence type="ECO:0000256" key="6">
    <source>
        <dbReference type="ARBA" id="ARBA00030949"/>
    </source>
</evidence>
<evidence type="ECO:0000256" key="3">
    <source>
        <dbReference type="ARBA" id="ARBA00023136"/>
    </source>
</evidence>
<proteinExistence type="predicted"/>
<comment type="subcellular location">
    <subcellularLocation>
        <location evidence="1">Cell outer membrane</location>
        <topology evidence="1">Lipid-anchor</topology>
    </subcellularLocation>
</comment>
<keyword evidence="3" id="KW-0472">Membrane</keyword>
<keyword evidence="5" id="KW-0449">Lipoprotein</keyword>
<dbReference type="SUPFAM" id="SSF159594">
    <property type="entry name" value="XCC0632-like"/>
    <property type="match status" value="1"/>
</dbReference>
<dbReference type="RefSeq" id="WP_064430101.1">
    <property type="nucleotide sequence ID" value="NZ_AP019774.1"/>
</dbReference>
<dbReference type="EMBL" id="AP019774">
    <property type="protein sequence ID" value="BCD69622.1"/>
    <property type="molecule type" value="Genomic_DNA"/>
</dbReference>
<dbReference type="InterPro" id="IPR038531">
    <property type="entry name" value="NeuraminylLac-bd_hemagglutn_sf"/>
</dbReference>
<evidence type="ECO:0000256" key="1">
    <source>
        <dbReference type="ARBA" id="ARBA00004459"/>
    </source>
</evidence>
<protein>
    <recommendedName>
        <fullName evidence="2">Neuraminyllactose-binding hemagglutinin</fullName>
    </recommendedName>
    <alternativeName>
        <fullName evidence="7">Flagellar sheath adhesin</fullName>
    </alternativeName>
    <alternativeName>
        <fullName evidence="6">N-acetylneuraminyllactose-binding fibrillar hemagglutinin receptor-binding subunit</fullName>
    </alternativeName>
</protein>
<dbReference type="InterPro" id="IPR007876">
    <property type="entry name" value="NeuraminylLac-bd_hemagglutn"/>
</dbReference>
<organism evidence="8 9">
    <name type="scientific">Helicobacter suis</name>
    <dbReference type="NCBI Taxonomy" id="104628"/>
    <lineage>
        <taxon>Bacteria</taxon>
        <taxon>Pseudomonadati</taxon>
        <taxon>Campylobacterota</taxon>
        <taxon>Epsilonproteobacteria</taxon>
        <taxon>Campylobacterales</taxon>
        <taxon>Helicobacteraceae</taxon>
        <taxon>Helicobacter</taxon>
    </lineage>
</organism>
<reference evidence="8 9" key="1">
    <citation type="submission" date="2019-06" db="EMBL/GenBank/DDBJ databases">
        <title>Complete genome sequence of Helicobacter suis SNTW101c.</title>
        <authorList>
            <person name="Rimbara E."/>
            <person name="Suzuki M."/>
            <person name="Matsui H."/>
            <person name="Nakamura M."/>
            <person name="Mori S."/>
            <person name="Shibayama K."/>
        </authorList>
    </citation>
    <scope>NUCLEOTIDE SEQUENCE [LARGE SCALE GENOMIC DNA]</scope>
    <source>
        <strain evidence="8 9">SNTW101c</strain>
    </source>
</reference>